<name>A0A6N2C074_SOLCI</name>
<gene>
    <name evidence="1" type="ORF">EJD97_025533</name>
</gene>
<protein>
    <submittedName>
        <fullName evidence="1">Uncharacterized protein</fullName>
    </submittedName>
</protein>
<comment type="caution">
    <text evidence="1">The sequence shown here is derived from an EMBL/GenBank/DDBJ whole genome shotgun (WGS) entry which is preliminary data.</text>
</comment>
<dbReference type="AlphaFoldDB" id="A0A6N2C074"/>
<reference evidence="1" key="1">
    <citation type="submission" date="2019-05" db="EMBL/GenBank/DDBJ databases">
        <title>The de novo reference genome and transcriptome assemblies of the wild tomato species Solanum chilense.</title>
        <authorList>
            <person name="Stam R."/>
            <person name="Nosenko T."/>
            <person name="Hoerger A.C."/>
            <person name="Stephan W."/>
            <person name="Seidel M.A."/>
            <person name="Kuhn J.M.M."/>
            <person name="Haberer G."/>
            <person name="Tellier A."/>
        </authorList>
    </citation>
    <scope>NUCLEOTIDE SEQUENCE</scope>
    <source>
        <tissue evidence="1">Mature leaves</tissue>
    </source>
</reference>
<proteinExistence type="predicted"/>
<sequence>MTMLLNQLTHLRKLWGKIIQVEKDIMERDVTVNIIAQLQRLNAELKLDPYMLRFTVASSVDRAALQLIHRPSVGCNNQL</sequence>
<evidence type="ECO:0000313" key="1">
    <source>
        <dbReference type="EMBL" id="TMX00967.1"/>
    </source>
</evidence>
<accession>A0A6N2C074</accession>
<dbReference type="EMBL" id="RXGB01000968">
    <property type="protein sequence ID" value="TMX00967.1"/>
    <property type="molecule type" value="Genomic_DNA"/>
</dbReference>
<organism evidence="1">
    <name type="scientific">Solanum chilense</name>
    <name type="common">Tomato</name>
    <name type="synonym">Lycopersicon chilense</name>
    <dbReference type="NCBI Taxonomy" id="4083"/>
    <lineage>
        <taxon>Eukaryota</taxon>
        <taxon>Viridiplantae</taxon>
        <taxon>Streptophyta</taxon>
        <taxon>Embryophyta</taxon>
        <taxon>Tracheophyta</taxon>
        <taxon>Spermatophyta</taxon>
        <taxon>Magnoliopsida</taxon>
        <taxon>eudicotyledons</taxon>
        <taxon>Gunneridae</taxon>
        <taxon>Pentapetalae</taxon>
        <taxon>asterids</taxon>
        <taxon>lamiids</taxon>
        <taxon>Solanales</taxon>
        <taxon>Solanaceae</taxon>
        <taxon>Solanoideae</taxon>
        <taxon>Solaneae</taxon>
        <taxon>Solanum</taxon>
        <taxon>Solanum subgen. Lycopersicon</taxon>
    </lineage>
</organism>